<gene>
    <name evidence="1" type="ORF">NAEGRDRAFT_49242</name>
</gene>
<dbReference type="InParanoid" id="D2VG27"/>
<dbReference type="OMA" id="CVAFRRY"/>
<evidence type="ECO:0000313" key="2">
    <source>
        <dbReference type="Proteomes" id="UP000006671"/>
    </source>
</evidence>
<accession>D2VG27</accession>
<dbReference type="AlphaFoldDB" id="D2VG27"/>
<dbReference type="OrthoDB" id="10510496at2759"/>
<proteinExistence type="predicted"/>
<name>D2VG27_NAEGR</name>
<reference evidence="1 2" key="1">
    <citation type="journal article" date="2010" name="Cell">
        <title>The genome of Naegleria gruberi illuminates early eukaryotic versatility.</title>
        <authorList>
            <person name="Fritz-Laylin L.K."/>
            <person name="Prochnik S.E."/>
            <person name="Ginger M.L."/>
            <person name="Dacks J.B."/>
            <person name="Carpenter M.L."/>
            <person name="Field M.C."/>
            <person name="Kuo A."/>
            <person name="Paredez A."/>
            <person name="Chapman J."/>
            <person name="Pham J."/>
            <person name="Shu S."/>
            <person name="Neupane R."/>
            <person name="Cipriano M."/>
            <person name="Mancuso J."/>
            <person name="Tu H."/>
            <person name="Salamov A."/>
            <person name="Lindquist E."/>
            <person name="Shapiro H."/>
            <person name="Lucas S."/>
            <person name="Grigoriev I.V."/>
            <person name="Cande W.Z."/>
            <person name="Fulton C."/>
            <person name="Rokhsar D.S."/>
            <person name="Dawson S.C."/>
        </authorList>
    </citation>
    <scope>NUCLEOTIDE SEQUENCE [LARGE SCALE GENOMIC DNA]</scope>
    <source>
        <strain evidence="1 2">NEG-M</strain>
    </source>
</reference>
<sequence>MKWLKTNTGHHKHLQLKKMFKKIFSRVSNNEADDDLSSLPSTKHNIFKETLSTELILIIAQYLPIGDLNSFARSDEYLLEMIFDLTVEKVEAIAKRKQELLQLDLESRIVSVKDQYKENETALAQTLLWKPLVLYYFPNYSASLNVKNWMHVMRRRVIHLQNKFPQELPLSKIIKEESGPLGSTFRKNKDRQFIENCDWEYECPLKKSTAFRHVSKGVSFCAVCKENVYEVISDNDFEHHVKQGHCVSFSKYLVEEKRPLMRGKIAYRPANNH</sequence>
<dbReference type="KEGG" id="ngr:NAEGRDRAFT_49242"/>
<dbReference type="GeneID" id="8848091"/>
<dbReference type="EMBL" id="GG738869">
    <property type="protein sequence ID" value="EFC44193.1"/>
    <property type="molecule type" value="Genomic_DNA"/>
</dbReference>
<keyword evidence="2" id="KW-1185">Reference proteome</keyword>
<organism evidence="2">
    <name type="scientific">Naegleria gruberi</name>
    <name type="common">Amoeba</name>
    <dbReference type="NCBI Taxonomy" id="5762"/>
    <lineage>
        <taxon>Eukaryota</taxon>
        <taxon>Discoba</taxon>
        <taxon>Heterolobosea</taxon>
        <taxon>Tetramitia</taxon>
        <taxon>Eutetramitia</taxon>
        <taxon>Vahlkampfiidae</taxon>
        <taxon>Naegleria</taxon>
    </lineage>
</organism>
<dbReference type="VEuPathDB" id="AmoebaDB:NAEGRDRAFT_49242"/>
<protein>
    <submittedName>
        <fullName evidence="1">Predicted protein</fullName>
    </submittedName>
</protein>
<dbReference type="Proteomes" id="UP000006671">
    <property type="component" value="Unassembled WGS sequence"/>
</dbReference>
<dbReference type="RefSeq" id="XP_002676937.1">
    <property type="nucleotide sequence ID" value="XM_002676891.1"/>
</dbReference>
<evidence type="ECO:0000313" key="1">
    <source>
        <dbReference type="EMBL" id="EFC44193.1"/>
    </source>
</evidence>